<dbReference type="PANTHER" id="PTHR43685">
    <property type="entry name" value="GLYCOSYLTRANSFERASE"/>
    <property type="match status" value="1"/>
</dbReference>
<dbReference type="AlphaFoldDB" id="A0A015Y5J9"/>
<accession>A0A015Y5J9</accession>
<dbReference type="Gene3D" id="3.90.550.10">
    <property type="entry name" value="Spore Coat Polysaccharide Biosynthesis Protein SpsA, Chain A"/>
    <property type="match status" value="1"/>
</dbReference>
<evidence type="ECO:0000256" key="3">
    <source>
        <dbReference type="ARBA" id="ARBA00022679"/>
    </source>
</evidence>
<dbReference type="InterPro" id="IPR029044">
    <property type="entry name" value="Nucleotide-diphossugar_trans"/>
</dbReference>
<organism evidence="5 6">
    <name type="scientific">Bacteroides fragilis str. 2-F-2 #4</name>
    <dbReference type="NCBI Taxonomy" id="1339280"/>
    <lineage>
        <taxon>Bacteria</taxon>
        <taxon>Pseudomonadati</taxon>
        <taxon>Bacteroidota</taxon>
        <taxon>Bacteroidia</taxon>
        <taxon>Bacteroidales</taxon>
        <taxon>Bacteroidaceae</taxon>
        <taxon>Bacteroides</taxon>
    </lineage>
</organism>
<evidence type="ECO:0000256" key="1">
    <source>
        <dbReference type="ARBA" id="ARBA00006739"/>
    </source>
</evidence>
<gene>
    <name evidence="5" type="ORF">M076_5177</name>
</gene>
<dbReference type="EMBL" id="JGDM01000193">
    <property type="protein sequence ID" value="EXZ41710.1"/>
    <property type="molecule type" value="Genomic_DNA"/>
</dbReference>
<evidence type="ECO:0000259" key="4">
    <source>
        <dbReference type="Pfam" id="PF00535"/>
    </source>
</evidence>
<comment type="similarity">
    <text evidence="1">Belongs to the glycosyltransferase 2 family.</text>
</comment>
<keyword evidence="3 5" id="KW-0808">Transferase</keyword>
<evidence type="ECO:0000256" key="2">
    <source>
        <dbReference type="ARBA" id="ARBA00022676"/>
    </source>
</evidence>
<sequence>MKVSILIPVYNGNSVMDECIKSVLNQTFQDFEILLINDGSTDNSLELLLKYQEKDDRIRVINSEHNFINTLNQGLELSQGEYIARMDIDDIMDKERLFKQVNLLDENPNIAVCGSWIESFGLVRNTQKGLSGLIQYPMIYLLTGNFISHPSVMMRKCFLENHDIKYKLYPHAEDYKLWTDIARCRGEFWIIPECLVKYRISPLQVSYVYSEEQRVTSCKIQNEVLDFLIQSNYFPNNDKMNIILSLLCEYNAAGYVSDDTIVDMCFEILHNYYNLGTINRFIS</sequence>
<comment type="caution">
    <text evidence="5">The sequence shown here is derived from an EMBL/GenBank/DDBJ whole genome shotgun (WGS) entry which is preliminary data.</text>
</comment>
<reference evidence="5 6" key="1">
    <citation type="submission" date="2014-02" db="EMBL/GenBank/DDBJ databases">
        <authorList>
            <person name="Sears C."/>
            <person name="Carroll K."/>
            <person name="Sack B.R."/>
            <person name="Qadri F."/>
            <person name="Myers L.L."/>
            <person name="Chung G.-T."/>
            <person name="Escheverria P."/>
            <person name="Fraser C.M."/>
            <person name="Sadzewicz L."/>
            <person name="Shefchek K.A."/>
            <person name="Tallon L."/>
            <person name="Das S.P."/>
            <person name="Daugherty S."/>
            <person name="Mongodin E.F."/>
        </authorList>
    </citation>
    <scope>NUCLEOTIDE SEQUENCE [LARGE SCALE GENOMIC DNA]</scope>
    <source>
        <strain evidence="5 6">2-F-2 #4</strain>
    </source>
</reference>
<dbReference type="Proteomes" id="UP000022272">
    <property type="component" value="Unassembled WGS sequence"/>
</dbReference>
<dbReference type="GO" id="GO:0016757">
    <property type="term" value="F:glycosyltransferase activity"/>
    <property type="evidence" value="ECO:0007669"/>
    <property type="project" value="UniProtKB-KW"/>
</dbReference>
<evidence type="ECO:0000313" key="6">
    <source>
        <dbReference type="Proteomes" id="UP000022272"/>
    </source>
</evidence>
<dbReference type="PATRIC" id="fig|1339280.3.peg.4908"/>
<dbReference type="InterPro" id="IPR001173">
    <property type="entry name" value="Glyco_trans_2-like"/>
</dbReference>
<dbReference type="InterPro" id="IPR050834">
    <property type="entry name" value="Glycosyltransf_2"/>
</dbReference>
<dbReference type="PANTHER" id="PTHR43685:SF5">
    <property type="entry name" value="GLYCOSYLTRANSFERASE EPSE-RELATED"/>
    <property type="match status" value="1"/>
</dbReference>
<dbReference type="SUPFAM" id="SSF53448">
    <property type="entry name" value="Nucleotide-diphospho-sugar transferases"/>
    <property type="match status" value="1"/>
</dbReference>
<keyword evidence="2" id="KW-0328">Glycosyltransferase</keyword>
<evidence type="ECO:0000313" key="5">
    <source>
        <dbReference type="EMBL" id="EXZ41710.1"/>
    </source>
</evidence>
<protein>
    <submittedName>
        <fullName evidence="5">Glycosyl transferase 2 family protein</fullName>
    </submittedName>
</protein>
<feature type="domain" description="Glycosyltransferase 2-like" evidence="4">
    <location>
        <begin position="4"/>
        <end position="138"/>
    </location>
</feature>
<name>A0A015Y5J9_BACFG</name>
<dbReference type="CDD" id="cd00761">
    <property type="entry name" value="Glyco_tranf_GTA_type"/>
    <property type="match status" value="1"/>
</dbReference>
<dbReference type="RefSeq" id="WP_050440719.1">
    <property type="nucleotide sequence ID" value="NZ_JGDM01000193.1"/>
</dbReference>
<proteinExistence type="inferred from homology"/>
<dbReference type="Pfam" id="PF00535">
    <property type="entry name" value="Glycos_transf_2"/>
    <property type="match status" value="1"/>
</dbReference>